<proteinExistence type="inferred from homology"/>
<evidence type="ECO:0000256" key="6">
    <source>
        <dbReference type="RuleBase" id="RU363053"/>
    </source>
</evidence>
<evidence type="ECO:0000256" key="3">
    <source>
        <dbReference type="ARBA" id="ARBA00022692"/>
    </source>
</evidence>
<accession>A0A7S2WP64</accession>
<evidence type="ECO:0000256" key="7">
    <source>
        <dbReference type="SAM" id="Coils"/>
    </source>
</evidence>
<comment type="similarity">
    <text evidence="2 6">Belongs to the peroxisomal membrane protein PXMP2/4 family.</text>
</comment>
<feature type="region of interest" description="Disordered" evidence="8">
    <location>
        <begin position="257"/>
        <end position="303"/>
    </location>
</feature>
<evidence type="ECO:0000256" key="2">
    <source>
        <dbReference type="ARBA" id="ARBA00006824"/>
    </source>
</evidence>
<dbReference type="Pfam" id="PF04117">
    <property type="entry name" value="Mpv17_PMP22"/>
    <property type="match status" value="1"/>
</dbReference>
<feature type="transmembrane region" description="Helical" evidence="6">
    <location>
        <begin position="179"/>
        <end position="197"/>
    </location>
</feature>
<feature type="coiled-coil region" evidence="7">
    <location>
        <begin position="222"/>
        <end position="249"/>
    </location>
</feature>
<evidence type="ECO:0000256" key="1">
    <source>
        <dbReference type="ARBA" id="ARBA00004141"/>
    </source>
</evidence>
<feature type="transmembrane region" description="Helical" evidence="6">
    <location>
        <begin position="124"/>
        <end position="143"/>
    </location>
</feature>
<keyword evidence="3 6" id="KW-0812">Transmembrane</keyword>
<keyword evidence="4 6" id="KW-1133">Transmembrane helix</keyword>
<feature type="transmembrane region" description="Helical" evidence="6">
    <location>
        <begin position="49"/>
        <end position="69"/>
    </location>
</feature>
<keyword evidence="5 6" id="KW-0472">Membrane</keyword>
<feature type="transmembrane region" description="Helical" evidence="6">
    <location>
        <begin position="155"/>
        <end position="173"/>
    </location>
</feature>
<keyword evidence="7" id="KW-0175">Coiled coil</keyword>
<dbReference type="InterPro" id="IPR007248">
    <property type="entry name" value="Mpv17_PMP22"/>
</dbReference>
<dbReference type="GO" id="GO:0005739">
    <property type="term" value="C:mitochondrion"/>
    <property type="evidence" value="ECO:0007669"/>
    <property type="project" value="TreeGrafter"/>
</dbReference>
<evidence type="ECO:0000256" key="5">
    <source>
        <dbReference type="ARBA" id="ARBA00023136"/>
    </source>
</evidence>
<reference evidence="9" key="1">
    <citation type="submission" date="2021-01" db="EMBL/GenBank/DDBJ databases">
        <authorList>
            <person name="Corre E."/>
            <person name="Pelletier E."/>
            <person name="Niang G."/>
            <person name="Scheremetjew M."/>
            <person name="Finn R."/>
            <person name="Kale V."/>
            <person name="Holt S."/>
            <person name="Cochrane G."/>
            <person name="Meng A."/>
            <person name="Brown T."/>
            <person name="Cohen L."/>
        </authorList>
    </citation>
    <scope>NUCLEOTIDE SEQUENCE</scope>
    <source>
        <strain evidence="9">CCMP1243</strain>
    </source>
</reference>
<dbReference type="PANTHER" id="PTHR11266">
    <property type="entry name" value="PEROXISOMAL MEMBRANE PROTEIN 2, PXMP2 MPV17"/>
    <property type="match status" value="1"/>
</dbReference>
<dbReference type="EMBL" id="HBHJ01022624">
    <property type="protein sequence ID" value="CAD9700334.1"/>
    <property type="molecule type" value="Transcribed_RNA"/>
</dbReference>
<feature type="compositionally biased region" description="Gly residues" evidence="8">
    <location>
        <begin position="277"/>
        <end position="286"/>
    </location>
</feature>
<comment type="subcellular location">
    <subcellularLocation>
        <location evidence="1">Membrane</location>
        <topology evidence="1">Multi-pass membrane protein</topology>
    </subcellularLocation>
</comment>
<evidence type="ECO:0000313" key="9">
    <source>
        <dbReference type="EMBL" id="CAD9700334.1"/>
    </source>
</evidence>
<organism evidence="9">
    <name type="scientific">Rhizochromulina marina</name>
    <dbReference type="NCBI Taxonomy" id="1034831"/>
    <lineage>
        <taxon>Eukaryota</taxon>
        <taxon>Sar</taxon>
        <taxon>Stramenopiles</taxon>
        <taxon>Ochrophyta</taxon>
        <taxon>Dictyochophyceae</taxon>
        <taxon>Rhizochromulinales</taxon>
        <taxon>Rhizochromulina</taxon>
    </lineage>
</organism>
<evidence type="ECO:0000256" key="8">
    <source>
        <dbReference type="SAM" id="MobiDB-lite"/>
    </source>
</evidence>
<feature type="compositionally biased region" description="Basic and acidic residues" evidence="8">
    <location>
        <begin position="287"/>
        <end position="296"/>
    </location>
</feature>
<dbReference type="AlphaFoldDB" id="A0A7S2WP64"/>
<dbReference type="GO" id="GO:0016020">
    <property type="term" value="C:membrane"/>
    <property type="evidence" value="ECO:0007669"/>
    <property type="project" value="UniProtKB-SubCell"/>
</dbReference>
<sequence>MREGLRRVLRDSCVAAALYGGGDCIAQQLERLFQLSSPDKVQHNLGRTIRMTTFGFCVAGPILSAWYPLLHRITASFRTRFKLVQFSIPGWDVYRRHELDSPRHRMQEVGIKVLFDNLFFQPPFLTLYFVCTGALEGLGLAEIYDKTTRNFHSAWAYGLLLWLPTQTVNFYFMPVQNQALFVNVVNVFWKTFLSLLYHARDYGSRNHTGETLVQGEIAPTPAMLARRTTKELESELGRLKEEHARFTEEIQRRHQDRGRLVVRRGSNRAAGSKVVEDGGGGGGASDRGGEEQEVDGRPAGYLK</sequence>
<protein>
    <submittedName>
        <fullName evidence="9">Uncharacterized protein</fullName>
    </submittedName>
</protein>
<gene>
    <name evidence="9" type="ORF">RMAR1173_LOCUS14930</name>
</gene>
<name>A0A7S2WP64_9STRA</name>
<evidence type="ECO:0000256" key="4">
    <source>
        <dbReference type="ARBA" id="ARBA00022989"/>
    </source>
</evidence>
<dbReference type="PANTHER" id="PTHR11266:SF17">
    <property type="entry name" value="PROTEIN MPV17"/>
    <property type="match status" value="1"/>
</dbReference>